<comment type="function">
    <text evidence="4">Required for high-level post-exponential phase expression of a series of secreted proteins.</text>
</comment>
<dbReference type="PROSITE" id="PS50110">
    <property type="entry name" value="RESPONSE_REGULATORY"/>
    <property type="match status" value="1"/>
</dbReference>
<dbReference type="GO" id="GO:0003677">
    <property type="term" value="F:DNA binding"/>
    <property type="evidence" value="ECO:0007669"/>
    <property type="project" value="UniProtKB-KW"/>
</dbReference>
<gene>
    <name evidence="8" type="ORF">XA3_15560</name>
</gene>
<evidence type="ECO:0000313" key="9">
    <source>
        <dbReference type="Proteomes" id="UP001321861"/>
    </source>
</evidence>
<dbReference type="PROSITE" id="PS50930">
    <property type="entry name" value="HTH_LYTTR"/>
    <property type="match status" value="1"/>
</dbReference>
<keyword evidence="1" id="KW-0963">Cytoplasm</keyword>
<sequence>MIKIFVCDDQETHLAAITKIIKDKTMFEEIAMQIEVATTNPQEIIGNLDAATTSIYFLDIDLANEQYDGLQLALKIRESDPHGFIIFITSHSEFGMLTFEYKLGAFDYIVKPTDPELLKNKIDSAIDTICERYRIDQANNHEEEIEFTSDRDRKYIRLKDLVDIEVVGNHKLKVVSKHQIFECNGSLEKFEGHFPDYFIRCRRDALVNLKEVVECSSKEGIIKLSNGFTIECSKWQIKKFAPILAKFKSSED</sequence>
<evidence type="ECO:0000256" key="1">
    <source>
        <dbReference type="ARBA" id="ARBA00022490"/>
    </source>
</evidence>
<keyword evidence="2" id="KW-0902">Two-component regulatory system</keyword>
<dbReference type="KEGG" id="xap:XA3_15560"/>
<keyword evidence="8" id="KW-0238">DNA-binding</keyword>
<dbReference type="SMART" id="SM00850">
    <property type="entry name" value="LytTR"/>
    <property type="match status" value="1"/>
</dbReference>
<evidence type="ECO:0000256" key="3">
    <source>
        <dbReference type="ARBA" id="ARBA00023159"/>
    </source>
</evidence>
<dbReference type="InterPro" id="IPR007492">
    <property type="entry name" value="LytTR_DNA-bd_dom"/>
</dbReference>
<dbReference type="Pfam" id="PF04397">
    <property type="entry name" value="LytTR"/>
    <property type="match status" value="1"/>
</dbReference>
<dbReference type="PANTHER" id="PTHR37299">
    <property type="entry name" value="TRANSCRIPTIONAL REGULATOR-RELATED"/>
    <property type="match status" value="1"/>
</dbReference>
<evidence type="ECO:0000256" key="5">
    <source>
        <dbReference type="PROSITE-ProRule" id="PRU00169"/>
    </source>
</evidence>
<dbReference type="SUPFAM" id="SSF52172">
    <property type="entry name" value="CheY-like"/>
    <property type="match status" value="1"/>
</dbReference>
<proteinExistence type="predicted"/>
<evidence type="ECO:0000259" key="6">
    <source>
        <dbReference type="PROSITE" id="PS50110"/>
    </source>
</evidence>
<dbReference type="AlphaFoldDB" id="A0AAU9DGM5"/>
<keyword evidence="5" id="KW-0597">Phosphoprotein</keyword>
<accession>A0AAU9DGM5</accession>
<dbReference type="RefSeq" id="WP_317634925.1">
    <property type="nucleotide sequence ID" value="NZ_AP026802.1"/>
</dbReference>
<feature type="modified residue" description="4-aspartylphosphate" evidence="5">
    <location>
        <position position="59"/>
    </location>
</feature>
<reference evidence="8 9" key="1">
    <citation type="journal article" date="2023" name="Microbiol. Spectr.">
        <title>Symbiosis of Carpenter Bees with Uncharacterized Lactic Acid Bacteria Showing NAD Auxotrophy.</title>
        <authorList>
            <person name="Kawasaki S."/>
            <person name="Ozawa K."/>
            <person name="Mori T."/>
            <person name="Yamamoto A."/>
            <person name="Ito M."/>
            <person name="Ohkuma M."/>
            <person name="Sakamoto M."/>
            <person name="Matsutani M."/>
        </authorList>
    </citation>
    <scope>NUCLEOTIDE SEQUENCE [LARGE SCALE GENOMIC DNA]</scope>
    <source>
        <strain evidence="8 9">XA3</strain>
    </source>
</reference>
<dbReference type="EMBL" id="AP026802">
    <property type="protein sequence ID" value="BDR59115.1"/>
    <property type="molecule type" value="Genomic_DNA"/>
</dbReference>
<keyword evidence="9" id="KW-1185">Reference proteome</keyword>
<dbReference type="InterPro" id="IPR001789">
    <property type="entry name" value="Sig_transdc_resp-reg_receiver"/>
</dbReference>
<feature type="domain" description="HTH LytTR-type" evidence="7">
    <location>
        <begin position="145"/>
        <end position="246"/>
    </location>
</feature>
<evidence type="ECO:0000256" key="4">
    <source>
        <dbReference type="ARBA" id="ARBA00037164"/>
    </source>
</evidence>
<dbReference type="SMART" id="SM00448">
    <property type="entry name" value="REC"/>
    <property type="match status" value="1"/>
</dbReference>
<dbReference type="Gene3D" id="2.40.50.1020">
    <property type="entry name" value="LytTr DNA-binding domain"/>
    <property type="match status" value="1"/>
</dbReference>
<evidence type="ECO:0000256" key="2">
    <source>
        <dbReference type="ARBA" id="ARBA00023012"/>
    </source>
</evidence>
<dbReference type="Gene3D" id="3.40.50.2300">
    <property type="match status" value="1"/>
</dbReference>
<evidence type="ECO:0000313" key="8">
    <source>
        <dbReference type="EMBL" id="BDR59115.1"/>
    </source>
</evidence>
<organism evidence="8 9">
    <name type="scientific">Xylocopilactobacillus apicola</name>
    <dbReference type="NCBI Taxonomy" id="2932184"/>
    <lineage>
        <taxon>Bacteria</taxon>
        <taxon>Bacillati</taxon>
        <taxon>Bacillota</taxon>
        <taxon>Bacilli</taxon>
        <taxon>Lactobacillales</taxon>
        <taxon>Lactobacillaceae</taxon>
        <taxon>Xylocopilactobacillus</taxon>
    </lineage>
</organism>
<evidence type="ECO:0000259" key="7">
    <source>
        <dbReference type="PROSITE" id="PS50930"/>
    </source>
</evidence>
<keyword evidence="3" id="KW-0010">Activator</keyword>
<dbReference type="InterPro" id="IPR046947">
    <property type="entry name" value="LytR-like"/>
</dbReference>
<feature type="domain" description="Response regulatory" evidence="6">
    <location>
        <begin position="3"/>
        <end position="126"/>
    </location>
</feature>
<dbReference type="GO" id="GO:0000156">
    <property type="term" value="F:phosphorelay response regulator activity"/>
    <property type="evidence" value="ECO:0007669"/>
    <property type="project" value="InterPro"/>
</dbReference>
<dbReference type="InterPro" id="IPR011006">
    <property type="entry name" value="CheY-like_superfamily"/>
</dbReference>
<dbReference type="Pfam" id="PF00072">
    <property type="entry name" value="Response_reg"/>
    <property type="match status" value="1"/>
</dbReference>
<name>A0AAU9DGM5_9LACO</name>
<dbReference type="PANTHER" id="PTHR37299:SF3">
    <property type="entry name" value="STAGE 0 SPORULATION PROTEIN A HOMOLOG"/>
    <property type="match status" value="1"/>
</dbReference>
<protein>
    <submittedName>
        <fullName evidence="8">DNA-binding response regulator</fullName>
    </submittedName>
</protein>
<dbReference type="Proteomes" id="UP001321861">
    <property type="component" value="Chromosome"/>
</dbReference>